<feature type="region of interest" description="Disordered" evidence="2">
    <location>
        <begin position="384"/>
        <end position="422"/>
    </location>
</feature>
<dbReference type="Proteomes" id="UP000198372">
    <property type="component" value="Unassembled WGS sequence"/>
</dbReference>
<dbReference type="STRING" id="269621.A0A238FPJ6"/>
<proteinExistence type="predicted"/>
<dbReference type="EMBL" id="FMSP01000019">
    <property type="protein sequence ID" value="SCV73814.1"/>
    <property type="molecule type" value="Genomic_DNA"/>
</dbReference>
<feature type="compositionally biased region" description="Basic and acidic residues" evidence="2">
    <location>
        <begin position="1"/>
        <end position="35"/>
    </location>
</feature>
<keyword evidence="5" id="KW-1185">Reference proteome</keyword>
<accession>A0A238FPJ6</accession>
<dbReference type="PANTHER" id="PTHR47815">
    <property type="entry name" value="UNIVERSAL STRESS PROTEIN A FAMILY PROTEIN C25B2.10"/>
    <property type="match status" value="1"/>
</dbReference>
<organism evidence="4 5">
    <name type="scientific">Microbotryum intermedium</name>
    <dbReference type="NCBI Taxonomy" id="269621"/>
    <lineage>
        <taxon>Eukaryota</taxon>
        <taxon>Fungi</taxon>
        <taxon>Dikarya</taxon>
        <taxon>Basidiomycota</taxon>
        <taxon>Pucciniomycotina</taxon>
        <taxon>Microbotryomycetes</taxon>
        <taxon>Microbotryales</taxon>
        <taxon>Microbotryaceae</taxon>
        <taxon>Microbotryum</taxon>
    </lineage>
</organism>
<feature type="compositionally biased region" description="Low complexity" evidence="2">
    <location>
        <begin position="82"/>
        <end position="99"/>
    </location>
</feature>
<evidence type="ECO:0000259" key="3">
    <source>
        <dbReference type="Pfam" id="PF00582"/>
    </source>
</evidence>
<name>A0A238FPJ6_9BASI</name>
<evidence type="ECO:0000313" key="4">
    <source>
        <dbReference type="EMBL" id="SCV73814.1"/>
    </source>
</evidence>
<dbReference type="Gene3D" id="3.40.50.620">
    <property type="entry name" value="HUPs"/>
    <property type="match status" value="1"/>
</dbReference>
<evidence type="ECO:0000313" key="5">
    <source>
        <dbReference type="Proteomes" id="UP000198372"/>
    </source>
</evidence>
<protein>
    <submittedName>
        <fullName evidence="4">BQ2448_6244 protein</fullName>
    </submittedName>
</protein>
<dbReference type="AlphaFoldDB" id="A0A238FPJ6"/>
<evidence type="ECO:0000256" key="2">
    <source>
        <dbReference type="SAM" id="MobiDB-lite"/>
    </source>
</evidence>
<dbReference type="InterPro" id="IPR014729">
    <property type="entry name" value="Rossmann-like_a/b/a_fold"/>
</dbReference>
<dbReference type="SUPFAM" id="SSF52402">
    <property type="entry name" value="Adenine nucleotide alpha hydrolases-like"/>
    <property type="match status" value="1"/>
</dbReference>
<sequence>MSSPSDRRQSSSHDRNGLRSALKKDHVHLEPRPDPAEDEQSLIDSFEADPKLLSFHSDSNIVGSPPHAVGSVLIASGSYPFSDHTSGPTPGSSSSLLHPSDAEAKKSSSSLSLAPRFQRRVGFDTFDSEEVEGSTGGGTGMPPVWLHRKQKAPIHWVNILQLATDFILLYPASDTHDNRSTRGGPSIRSGVSYSFTIGAKSSSYCRARYTRTFLCCTDLNEYSVHALDWLLTSLVEDHDEIVVLRVIEPGSSAHAAWRASIEKAKREAERVLEEVMRKNGEEKQISIIVEFAIGPIEETIHRMVEIYEPDSLIVGTRGKQESLFKPMMGSISKYCVARSPVPVVVVRPEDKVQASLNARRSDSKRQKHLYQLYDDARAATSTPALQGSALERSTTTTPVGAFKVESKQEKKGTKLQKFDTFG</sequence>
<dbReference type="Pfam" id="PF00582">
    <property type="entry name" value="Usp"/>
    <property type="match status" value="1"/>
</dbReference>
<feature type="compositionally biased region" description="Polar residues" evidence="2">
    <location>
        <begin position="384"/>
        <end position="398"/>
    </location>
</feature>
<feature type="coiled-coil region" evidence="1">
    <location>
        <begin position="254"/>
        <end position="281"/>
    </location>
</feature>
<feature type="domain" description="UspA" evidence="3">
    <location>
        <begin position="211"/>
        <end position="347"/>
    </location>
</feature>
<evidence type="ECO:0000256" key="1">
    <source>
        <dbReference type="SAM" id="Coils"/>
    </source>
</evidence>
<dbReference type="CDD" id="cd23659">
    <property type="entry name" value="USP_At3g01520-like"/>
    <property type="match status" value="1"/>
</dbReference>
<keyword evidence="1" id="KW-0175">Coiled coil</keyword>
<feature type="region of interest" description="Disordered" evidence="2">
    <location>
        <begin position="82"/>
        <end position="111"/>
    </location>
</feature>
<reference evidence="5" key="1">
    <citation type="submission" date="2016-09" db="EMBL/GenBank/DDBJ databases">
        <authorList>
            <person name="Jeantristanb JTB J.-T."/>
            <person name="Ricardo R."/>
        </authorList>
    </citation>
    <scope>NUCLEOTIDE SEQUENCE [LARGE SCALE GENOMIC DNA]</scope>
</reference>
<dbReference type="PANTHER" id="PTHR47815:SF1">
    <property type="entry name" value="UNIVERSAL STRESS PROTEIN A FAMILY PROTEIN C25B2.10"/>
    <property type="match status" value="1"/>
</dbReference>
<dbReference type="OrthoDB" id="2536014at2759"/>
<gene>
    <name evidence="4" type="ORF">BQ2448_6244</name>
</gene>
<dbReference type="InterPro" id="IPR006016">
    <property type="entry name" value="UspA"/>
</dbReference>
<feature type="region of interest" description="Disordered" evidence="2">
    <location>
        <begin position="1"/>
        <end position="45"/>
    </location>
</feature>